<evidence type="ECO:0000256" key="7">
    <source>
        <dbReference type="ARBA" id="ARBA00022912"/>
    </source>
</evidence>
<protein>
    <recommendedName>
        <fullName evidence="3">protein-serine/threonine phosphatase</fullName>
        <ecNumber evidence="3">3.1.3.16</ecNumber>
    </recommendedName>
</protein>
<evidence type="ECO:0000256" key="5">
    <source>
        <dbReference type="ARBA" id="ARBA00022801"/>
    </source>
</evidence>
<dbReference type="Gene3D" id="3.60.40.10">
    <property type="entry name" value="PPM-type phosphatase domain"/>
    <property type="match status" value="1"/>
</dbReference>
<dbReference type="EMBL" id="JALJOU010000074">
    <property type="protein sequence ID" value="KAK9825401.1"/>
    <property type="molecule type" value="Genomic_DNA"/>
</dbReference>
<organism evidence="12 13">
    <name type="scientific">Elliptochloris bilobata</name>
    <dbReference type="NCBI Taxonomy" id="381761"/>
    <lineage>
        <taxon>Eukaryota</taxon>
        <taxon>Viridiplantae</taxon>
        <taxon>Chlorophyta</taxon>
        <taxon>core chlorophytes</taxon>
        <taxon>Trebouxiophyceae</taxon>
        <taxon>Trebouxiophyceae incertae sedis</taxon>
        <taxon>Elliptochloris clade</taxon>
        <taxon>Elliptochloris</taxon>
    </lineage>
</organism>
<dbReference type="InterPro" id="IPR036457">
    <property type="entry name" value="PPM-type-like_dom_sf"/>
</dbReference>
<keyword evidence="13" id="KW-1185">Reference proteome</keyword>
<comment type="cofactor">
    <cofactor evidence="1">
        <name>Mn(2+)</name>
        <dbReference type="ChEBI" id="CHEBI:29035"/>
    </cofactor>
</comment>
<evidence type="ECO:0000256" key="9">
    <source>
        <dbReference type="RuleBase" id="RU003465"/>
    </source>
</evidence>
<evidence type="ECO:0000259" key="11">
    <source>
        <dbReference type="PROSITE" id="PS51746"/>
    </source>
</evidence>
<evidence type="ECO:0000256" key="6">
    <source>
        <dbReference type="ARBA" id="ARBA00022842"/>
    </source>
</evidence>
<dbReference type="PROSITE" id="PS01032">
    <property type="entry name" value="PPM_1"/>
    <property type="match status" value="1"/>
</dbReference>
<sequence>MRLLRGSYLSSSAAFCRCWSANGPAPPRLPPRPLAWQQRQERGARSRRGAPLSAATDTKEAVFQTIDEGEWDEKYAGKFGTLPYGVAMKQGPRPEMEDFTHIIPRARCGFLFAAVFDGHGGVSAGQYLCKQLYLVLSDAIDEETYGEECSLEERDVTGLCCPVELSTVLSASFERTDKDLLLHLENGVEGEESNSGATATVALVRRDKIVVANVGDSRAVVSRRGQAVDLSTEHRVWGAGETVDAETARVQAAGGWVADGRVCDVLAVSRAFGDREFKGAGLHRMMARGVEEQWWDQGFADSIHFTADPVVARPDVIEAAVNEGDEFLILASDGLWDVMSSRDAVTYARADFQRGCAASEVAEKLAKLAIKRHTADNVTVVVVDLGGGKDGWQAHKGKGKGGGGMSGGWNPFSN</sequence>
<comment type="caution">
    <text evidence="12">The sequence shown here is derived from an EMBL/GenBank/DDBJ whole genome shotgun (WGS) entry which is preliminary data.</text>
</comment>
<reference evidence="12 13" key="1">
    <citation type="journal article" date="2024" name="Nat. Commun.">
        <title>Phylogenomics reveals the evolutionary origins of lichenization in chlorophyte algae.</title>
        <authorList>
            <person name="Puginier C."/>
            <person name="Libourel C."/>
            <person name="Otte J."/>
            <person name="Skaloud P."/>
            <person name="Haon M."/>
            <person name="Grisel S."/>
            <person name="Petersen M."/>
            <person name="Berrin J.G."/>
            <person name="Delaux P.M."/>
            <person name="Dal Grande F."/>
            <person name="Keller J."/>
        </authorList>
    </citation>
    <scope>NUCLEOTIDE SEQUENCE [LARGE SCALE GENOMIC DNA]</scope>
    <source>
        <strain evidence="12 13">SAG 245.80</strain>
    </source>
</reference>
<dbReference type="Proteomes" id="UP001445335">
    <property type="component" value="Unassembled WGS sequence"/>
</dbReference>
<keyword evidence="7 9" id="KW-0904">Protein phosphatase</keyword>
<evidence type="ECO:0000256" key="4">
    <source>
        <dbReference type="ARBA" id="ARBA00022723"/>
    </source>
</evidence>
<keyword evidence="4" id="KW-0479">Metal-binding</keyword>
<dbReference type="GO" id="GO:0046872">
    <property type="term" value="F:metal ion binding"/>
    <property type="evidence" value="ECO:0007669"/>
    <property type="project" value="UniProtKB-KW"/>
</dbReference>
<dbReference type="CDD" id="cd00143">
    <property type="entry name" value="PP2Cc"/>
    <property type="match status" value="1"/>
</dbReference>
<dbReference type="PROSITE" id="PS51746">
    <property type="entry name" value="PPM_2"/>
    <property type="match status" value="1"/>
</dbReference>
<evidence type="ECO:0000313" key="13">
    <source>
        <dbReference type="Proteomes" id="UP001445335"/>
    </source>
</evidence>
<evidence type="ECO:0000256" key="3">
    <source>
        <dbReference type="ARBA" id="ARBA00013081"/>
    </source>
</evidence>
<dbReference type="AlphaFoldDB" id="A0AAW1QV59"/>
<feature type="domain" description="PPM-type phosphatase" evidence="11">
    <location>
        <begin position="83"/>
        <end position="385"/>
    </location>
</feature>
<dbReference type="SMART" id="SM00332">
    <property type="entry name" value="PP2Cc"/>
    <property type="match status" value="1"/>
</dbReference>
<accession>A0AAW1QV59</accession>
<comment type="cofactor">
    <cofactor evidence="2">
        <name>Mg(2+)</name>
        <dbReference type="ChEBI" id="CHEBI:18420"/>
    </cofactor>
</comment>
<dbReference type="PANTHER" id="PTHR47992">
    <property type="entry name" value="PROTEIN PHOSPHATASE"/>
    <property type="match status" value="1"/>
</dbReference>
<dbReference type="Pfam" id="PF00481">
    <property type="entry name" value="PP2C"/>
    <property type="match status" value="1"/>
</dbReference>
<comment type="similarity">
    <text evidence="9">Belongs to the PP2C family.</text>
</comment>
<dbReference type="GO" id="GO:0004722">
    <property type="term" value="F:protein serine/threonine phosphatase activity"/>
    <property type="evidence" value="ECO:0007669"/>
    <property type="project" value="UniProtKB-EC"/>
</dbReference>
<keyword evidence="8" id="KW-0464">Manganese</keyword>
<dbReference type="EC" id="3.1.3.16" evidence="3"/>
<feature type="region of interest" description="Disordered" evidence="10">
    <location>
        <begin position="29"/>
        <end position="57"/>
    </location>
</feature>
<evidence type="ECO:0000256" key="1">
    <source>
        <dbReference type="ARBA" id="ARBA00001936"/>
    </source>
</evidence>
<feature type="region of interest" description="Disordered" evidence="10">
    <location>
        <begin position="393"/>
        <end position="414"/>
    </location>
</feature>
<name>A0AAW1QV59_9CHLO</name>
<dbReference type="InterPro" id="IPR001932">
    <property type="entry name" value="PPM-type_phosphatase-like_dom"/>
</dbReference>
<keyword evidence="5 9" id="KW-0378">Hydrolase</keyword>
<dbReference type="InterPro" id="IPR015655">
    <property type="entry name" value="PP2C"/>
</dbReference>
<evidence type="ECO:0000256" key="2">
    <source>
        <dbReference type="ARBA" id="ARBA00001946"/>
    </source>
</evidence>
<evidence type="ECO:0000256" key="8">
    <source>
        <dbReference type="ARBA" id="ARBA00023211"/>
    </source>
</evidence>
<proteinExistence type="inferred from homology"/>
<dbReference type="InterPro" id="IPR000222">
    <property type="entry name" value="PP2C_BS"/>
</dbReference>
<keyword evidence="6" id="KW-0460">Magnesium</keyword>
<dbReference type="SMART" id="SM00331">
    <property type="entry name" value="PP2C_SIG"/>
    <property type="match status" value="1"/>
</dbReference>
<gene>
    <name evidence="12" type="ORF">WJX81_000526</name>
</gene>
<evidence type="ECO:0000313" key="12">
    <source>
        <dbReference type="EMBL" id="KAK9825401.1"/>
    </source>
</evidence>
<dbReference type="SUPFAM" id="SSF81606">
    <property type="entry name" value="PP2C-like"/>
    <property type="match status" value="1"/>
</dbReference>
<evidence type="ECO:0000256" key="10">
    <source>
        <dbReference type="SAM" id="MobiDB-lite"/>
    </source>
</evidence>